<dbReference type="RefSeq" id="WP_094059740.1">
    <property type="nucleotide sequence ID" value="NZ_CP022530.1"/>
</dbReference>
<keyword evidence="2" id="KW-1185">Reference proteome</keyword>
<dbReference type="AlphaFoldDB" id="A0A222FIF2"/>
<name>A0A222FIF2_9GAMM</name>
<gene>
    <name evidence="1" type="ORF">CHH28_07615</name>
</gene>
<sequence length="237" mass="27298">MRRLQQFALGHLQSSIYAGQEFEFELDDTRHKVYGDQREPGINAMTWSTAFLSSWITRNEKAQQWLLSGELDSTLTADRNSDSVVADFSRLYRSLYLQQDIRDALLMASHSPTTLAGNHVWHDVVRDLYFPQLDVIATIAFEEGETRFNQAIHSALLQHHHHYTTYPDSAVPRTAISLPLMGLAALAYDRLGYHITVENRYIPAWLVKKQDWSQLTPLAEDSLRLNFPVRTRNPLEK</sequence>
<dbReference type="OrthoDB" id="6294748at2"/>
<dbReference type="InterPro" id="IPR029074">
    <property type="entry name" value="Imm49"/>
</dbReference>
<organism evidence="1 2">
    <name type="scientific">Bacterioplanes sanyensis</name>
    <dbReference type="NCBI Taxonomy" id="1249553"/>
    <lineage>
        <taxon>Bacteria</taxon>
        <taxon>Pseudomonadati</taxon>
        <taxon>Pseudomonadota</taxon>
        <taxon>Gammaproteobacteria</taxon>
        <taxon>Oceanospirillales</taxon>
        <taxon>Oceanospirillaceae</taxon>
        <taxon>Bacterioplanes</taxon>
    </lineage>
</organism>
<dbReference type="Pfam" id="PF15575">
    <property type="entry name" value="Imm49"/>
    <property type="match status" value="1"/>
</dbReference>
<evidence type="ECO:0000313" key="1">
    <source>
        <dbReference type="EMBL" id="ASP38550.1"/>
    </source>
</evidence>
<accession>A0A222FIF2</accession>
<dbReference type="Proteomes" id="UP000202440">
    <property type="component" value="Chromosome"/>
</dbReference>
<proteinExistence type="predicted"/>
<dbReference type="KEGG" id="bsan:CHH28_07615"/>
<protein>
    <submittedName>
        <fullName evidence="1">Uncharacterized protein</fullName>
    </submittedName>
</protein>
<reference evidence="1 2" key="1">
    <citation type="submission" date="2017-07" db="EMBL/GenBank/DDBJ databases">
        <title>Annotated genome sequence of Bacterioplanes sanyensis isolated from Red Sea.</title>
        <authorList>
            <person name="Rehman Z.U."/>
        </authorList>
    </citation>
    <scope>NUCLEOTIDE SEQUENCE [LARGE SCALE GENOMIC DNA]</scope>
    <source>
        <strain evidence="1 2">NV9</strain>
    </source>
</reference>
<dbReference type="EMBL" id="CP022530">
    <property type="protein sequence ID" value="ASP38550.1"/>
    <property type="molecule type" value="Genomic_DNA"/>
</dbReference>
<evidence type="ECO:0000313" key="2">
    <source>
        <dbReference type="Proteomes" id="UP000202440"/>
    </source>
</evidence>